<dbReference type="Proteomes" id="UP000095591">
    <property type="component" value="Unassembled WGS sequence"/>
</dbReference>
<evidence type="ECO:0000313" key="7">
    <source>
        <dbReference type="Proteomes" id="UP000095332"/>
    </source>
</evidence>
<dbReference type="InterPro" id="IPR036709">
    <property type="entry name" value="Autotransporte_beta_dom_sf"/>
</dbReference>
<reference evidence="6 11" key="3">
    <citation type="submission" date="2020-04" db="EMBL/GenBank/DDBJ databases">
        <title>Complete Genomes and Methylome analysis of CBBP consortium that reverse antibiotic-induced susceptibility to vancomycin-resistant Enterococcus faecium infection.</title>
        <authorList>
            <person name="Fomenkov A."/>
            <person name="Zhang Z."/>
            <person name="Pamer E."/>
            <person name="Roberts R.J."/>
        </authorList>
    </citation>
    <scope>NUCLEOTIDE SEQUENCE [LARGE SCALE GENOMIC DNA]</scope>
    <source>
        <strain evidence="11">CBBP</strain>
        <strain evidence="6">CBBP-1</strain>
    </source>
</reference>
<dbReference type="EMBL" id="CP051672">
    <property type="protein sequence ID" value="QJE29343.1"/>
    <property type="molecule type" value="Genomic_DNA"/>
</dbReference>
<accession>A0A173TSR8</accession>
<keyword evidence="1" id="KW-0732">Signal</keyword>
<evidence type="ECO:0000313" key="4">
    <source>
        <dbReference type="EMBL" id="MRY84626.1"/>
    </source>
</evidence>
<dbReference type="EMBL" id="WKMX01000008">
    <property type="protein sequence ID" value="MRZ06446.1"/>
    <property type="molecule type" value="Genomic_DNA"/>
</dbReference>
<evidence type="ECO:0000256" key="1">
    <source>
        <dbReference type="SAM" id="SignalP"/>
    </source>
</evidence>
<evidence type="ECO:0000313" key="10">
    <source>
        <dbReference type="Proteomes" id="UP000471216"/>
    </source>
</evidence>
<dbReference type="Proteomes" id="UP000501982">
    <property type="component" value="Chromosome"/>
</dbReference>
<dbReference type="EMBL" id="CYXP01000003">
    <property type="protein sequence ID" value="CUN05127.1"/>
    <property type="molecule type" value="Genomic_DNA"/>
</dbReference>
<dbReference type="EMBL" id="WKMW01000008">
    <property type="protein sequence ID" value="MRY84626.1"/>
    <property type="molecule type" value="Genomic_DNA"/>
</dbReference>
<gene>
    <name evidence="2" type="ORF">ERS852429_01716</name>
    <name evidence="3" type="ORF">ERS852560_01113</name>
    <name evidence="5" type="ORF">GKD54_09475</name>
    <name evidence="4" type="ORF">GKD58_10225</name>
    <name evidence="6" type="ORF">HHO38_13925</name>
</gene>
<dbReference type="RefSeq" id="WP_036615267.1">
    <property type="nucleotide sequence ID" value="NZ_CAJSZN010000012.1"/>
</dbReference>
<evidence type="ECO:0000313" key="3">
    <source>
        <dbReference type="EMBL" id="CUP97478.1"/>
    </source>
</evidence>
<dbReference type="SUPFAM" id="SSF103515">
    <property type="entry name" value="Autotransporter"/>
    <property type="match status" value="1"/>
</dbReference>
<dbReference type="Gene3D" id="2.40.128.130">
    <property type="entry name" value="Autotransporter beta-domain"/>
    <property type="match status" value="1"/>
</dbReference>
<evidence type="ECO:0000313" key="9">
    <source>
        <dbReference type="Proteomes" id="UP000450599"/>
    </source>
</evidence>
<organism evidence="2 8">
    <name type="scientific">Parabacteroides distasonis</name>
    <dbReference type="NCBI Taxonomy" id="823"/>
    <lineage>
        <taxon>Bacteria</taxon>
        <taxon>Pseudomonadati</taxon>
        <taxon>Bacteroidota</taxon>
        <taxon>Bacteroidia</taxon>
        <taxon>Bacteroidales</taxon>
        <taxon>Tannerellaceae</taxon>
        <taxon>Parabacteroides</taxon>
    </lineage>
</organism>
<evidence type="ECO:0000313" key="6">
    <source>
        <dbReference type="EMBL" id="QJE29343.1"/>
    </source>
</evidence>
<protein>
    <submittedName>
        <fullName evidence="4">DUF3575 domain-containing protein</fullName>
    </submittedName>
    <submittedName>
        <fullName evidence="2">Protein of uncharacterized function (DUF3575)</fullName>
    </submittedName>
</protein>
<dbReference type="InterPro" id="IPR021958">
    <property type="entry name" value="DUF3575"/>
</dbReference>
<dbReference type="Pfam" id="PF12099">
    <property type="entry name" value="DUF3575"/>
    <property type="match status" value="1"/>
</dbReference>
<dbReference type="Proteomes" id="UP000450599">
    <property type="component" value="Unassembled WGS sequence"/>
</dbReference>
<evidence type="ECO:0000313" key="8">
    <source>
        <dbReference type="Proteomes" id="UP000095591"/>
    </source>
</evidence>
<evidence type="ECO:0000313" key="5">
    <source>
        <dbReference type="EMBL" id="MRZ06446.1"/>
    </source>
</evidence>
<dbReference type="Proteomes" id="UP000471216">
    <property type="component" value="Unassembled WGS sequence"/>
</dbReference>
<reference evidence="9 10" key="2">
    <citation type="journal article" date="2019" name="Nat. Med.">
        <title>A library of human gut bacterial isolates paired with longitudinal multiomics data enables mechanistic microbiome research.</title>
        <authorList>
            <person name="Poyet M."/>
            <person name="Groussin M."/>
            <person name="Gibbons S.M."/>
            <person name="Avila-Pacheco J."/>
            <person name="Jiang X."/>
            <person name="Kearney S.M."/>
            <person name="Perrotta A.R."/>
            <person name="Berdy B."/>
            <person name="Zhao S."/>
            <person name="Lieberman T.D."/>
            <person name="Swanson P.K."/>
            <person name="Smith M."/>
            <person name="Roesemann S."/>
            <person name="Alexander J.E."/>
            <person name="Rich S.A."/>
            <person name="Livny J."/>
            <person name="Vlamakis H."/>
            <person name="Clish C."/>
            <person name="Bullock K."/>
            <person name="Deik A."/>
            <person name="Scott J."/>
            <person name="Pierce K.A."/>
            <person name="Xavier R.J."/>
            <person name="Alm E.J."/>
        </authorList>
    </citation>
    <scope>NUCLEOTIDE SEQUENCE [LARGE SCALE GENOMIC DNA]</scope>
    <source>
        <strain evidence="5 10">BIOML-A10</strain>
        <strain evidence="4 9">BIOML-A11</strain>
    </source>
</reference>
<dbReference type="AlphaFoldDB" id="A0A173TSR8"/>
<dbReference type="Proteomes" id="UP000095332">
    <property type="component" value="Unassembled WGS sequence"/>
</dbReference>
<feature type="chain" id="PRO_5014250355" evidence="1">
    <location>
        <begin position="20"/>
        <end position="188"/>
    </location>
</feature>
<sequence length="188" mass="21141">MKKAFLLGLTLLFSLSMSAQHFALKNNLLYDATTTPNLGFEVGLSKKVTLDVSAGYNPFKFNDGKKLKHWLVMPEVRYWTCEKFNGTFIGVHALGGQYNIAGIKLPFGIFPNLKDHRYDGYLYGGGLTLGHQWILNKRWSIEAAIGAGYARVHYDKYNCGECGSKIETKNSNYWGVTKAALSIIYFIH</sequence>
<name>A0A173TSR8_PARDI</name>
<dbReference type="EMBL" id="CZBM01000003">
    <property type="protein sequence ID" value="CUP97478.1"/>
    <property type="molecule type" value="Genomic_DNA"/>
</dbReference>
<evidence type="ECO:0000313" key="2">
    <source>
        <dbReference type="EMBL" id="CUN05127.1"/>
    </source>
</evidence>
<feature type="signal peptide" evidence="1">
    <location>
        <begin position="1"/>
        <end position="19"/>
    </location>
</feature>
<reference evidence="7 8" key="1">
    <citation type="submission" date="2015-09" db="EMBL/GenBank/DDBJ databases">
        <authorList>
            <consortium name="Pathogen Informatics"/>
        </authorList>
    </citation>
    <scope>NUCLEOTIDE SEQUENCE [LARGE SCALE GENOMIC DNA]</scope>
    <source>
        <strain evidence="2 8">2789STDY5608872</strain>
        <strain evidence="3 7">2789STDY5834948</strain>
    </source>
</reference>
<proteinExistence type="predicted"/>
<evidence type="ECO:0000313" key="11">
    <source>
        <dbReference type="Proteomes" id="UP000501982"/>
    </source>
</evidence>